<dbReference type="InterPro" id="IPR051547">
    <property type="entry name" value="TDP2-like"/>
</dbReference>
<dbReference type="Gene3D" id="3.60.10.10">
    <property type="entry name" value="Endonuclease/exonuclease/phosphatase"/>
    <property type="match status" value="1"/>
</dbReference>
<dbReference type="SUPFAM" id="SSF56219">
    <property type="entry name" value="DNase I-like"/>
    <property type="match status" value="1"/>
</dbReference>
<dbReference type="CDD" id="cd09084">
    <property type="entry name" value="EEP-2"/>
    <property type="match status" value="1"/>
</dbReference>
<protein>
    <recommendedName>
        <fullName evidence="9">Endonuclease/exonuclease/phosphatase domain-containing protein</fullName>
    </recommendedName>
</protein>
<evidence type="ECO:0000313" key="11">
    <source>
        <dbReference type="Proteomes" id="UP001501302"/>
    </source>
</evidence>
<keyword evidence="7" id="KW-0460">Magnesium</keyword>
<keyword evidence="4" id="KW-0479">Metal-binding</keyword>
<dbReference type="InterPro" id="IPR005135">
    <property type="entry name" value="Endo/exonuclease/phosphatase"/>
</dbReference>
<reference evidence="11" key="1">
    <citation type="journal article" date="2019" name="Int. J. Syst. Evol. Microbiol.">
        <title>The Global Catalogue of Microorganisms (GCM) 10K type strain sequencing project: providing services to taxonomists for standard genome sequencing and annotation.</title>
        <authorList>
            <consortium name="The Broad Institute Genomics Platform"/>
            <consortium name="The Broad Institute Genome Sequencing Center for Infectious Disease"/>
            <person name="Wu L."/>
            <person name="Ma J."/>
        </authorList>
    </citation>
    <scope>NUCLEOTIDE SEQUENCE [LARGE SCALE GENOMIC DNA]</scope>
    <source>
        <strain evidence="11">JCM 18285</strain>
    </source>
</reference>
<evidence type="ECO:0000256" key="2">
    <source>
        <dbReference type="ARBA" id="ARBA00001946"/>
    </source>
</evidence>
<dbReference type="PANTHER" id="PTHR15822:SF4">
    <property type="entry name" value="TYROSYL-DNA PHOSPHODIESTERASE 2"/>
    <property type="match status" value="1"/>
</dbReference>
<evidence type="ECO:0000256" key="8">
    <source>
        <dbReference type="ARBA" id="ARBA00023204"/>
    </source>
</evidence>
<comment type="cofactor">
    <cofactor evidence="1">
        <name>Mn(2+)</name>
        <dbReference type="ChEBI" id="CHEBI:29035"/>
    </cofactor>
</comment>
<evidence type="ECO:0000256" key="4">
    <source>
        <dbReference type="ARBA" id="ARBA00022723"/>
    </source>
</evidence>
<evidence type="ECO:0000256" key="1">
    <source>
        <dbReference type="ARBA" id="ARBA00001936"/>
    </source>
</evidence>
<dbReference type="RefSeq" id="WP_345193833.1">
    <property type="nucleotide sequence ID" value="NZ_BAABJJ010000044.1"/>
</dbReference>
<evidence type="ECO:0000313" key="10">
    <source>
        <dbReference type="EMBL" id="GAA4955691.1"/>
    </source>
</evidence>
<dbReference type="EMBL" id="BAABJJ010000044">
    <property type="protein sequence ID" value="GAA4955691.1"/>
    <property type="molecule type" value="Genomic_DNA"/>
</dbReference>
<evidence type="ECO:0000256" key="7">
    <source>
        <dbReference type="ARBA" id="ARBA00022842"/>
    </source>
</evidence>
<keyword evidence="6" id="KW-0378">Hydrolase</keyword>
<comment type="cofactor">
    <cofactor evidence="2">
        <name>Mg(2+)</name>
        <dbReference type="ChEBI" id="CHEBI:18420"/>
    </cofactor>
</comment>
<keyword evidence="3" id="KW-0540">Nuclease</keyword>
<keyword evidence="8" id="KW-0234">DNA repair</keyword>
<proteinExistence type="predicted"/>
<gene>
    <name evidence="10" type="ORF">GCM10023314_31810</name>
</gene>
<keyword evidence="11" id="KW-1185">Reference proteome</keyword>
<comment type="caution">
    <text evidence="10">The sequence shown here is derived from an EMBL/GenBank/DDBJ whole genome shotgun (WGS) entry which is preliminary data.</text>
</comment>
<keyword evidence="5" id="KW-0227">DNA damage</keyword>
<dbReference type="Pfam" id="PF03372">
    <property type="entry name" value="Exo_endo_phos"/>
    <property type="match status" value="1"/>
</dbReference>
<name>A0ABP9H4W3_9FLAO</name>
<evidence type="ECO:0000259" key="9">
    <source>
        <dbReference type="Pfam" id="PF03372"/>
    </source>
</evidence>
<dbReference type="InterPro" id="IPR036691">
    <property type="entry name" value="Endo/exonu/phosph_ase_sf"/>
</dbReference>
<sequence length="262" mass="30628">MRGYSDLDKTSSKFDTLSILSYNTNGFKHDKDENDYDDSKRDTDDPIINFINNRNPDVFCIQEFSAIKYKYFSNYPYWFKTNIFTQNKSVMAIFSKYPIIDKGYIDFPNSSNGAMYVDLTFNKDIIRIYNLHLESYKMNAINQLNNPNSYSTLITRISKAEKIRKEQVLIIKKHIDKFKGKVIISGDFNSTQFSSTYNILKDSRKDSFIEAGSGFGKTYGLFKYPFRLDYILVDESFDVISHQNFDLKLSDHEPILTRLVVK</sequence>
<dbReference type="Proteomes" id="UP001501302">
    <property type="component" value="Unassembled WGS sequence"/>
</dbReference>
<dbReference type="PANTHER" id="PTHR15822">
    <property type="entry name" value="TRAF AND TNF RECEPTOR-ASSOCIATED PROTEIN"/>
    <property type="match status" value="1"/>
</dbReference>
<accession>A0ABP9H4W3</accession>
<evidence type="ECO:0000256" key="6">
    <source>
        <dbReference type="ARBA" id="ARBA00022801"/>
    </source>
</evidence>
<feature type="domain" description="Endonuclease/exonuclease/phosphatase" evidence="9">
    <location>
        <begin position="20"/>
        <end position="252"/>
    </location>
</feature>
<evidence type="ECO:0000256" key="3">
    <source>
        <dbReference type="ARBA" id="ARBA00022722"/>
    </source>
</evidence>
<evidence type="ECO:0000256" key="5">
    <source>
        <dbReference type="ARBA" id="ARBA00022763"/>
    </source>
</evidence>
<organism evidence="10 11">
    <name type="scientific">Algibacter agarivorans</name>
    <dbReference type="NCBI Taxonomy" id="1109741"/>
    <lineage>
        <taxon>Bacteria</taxon>
        <taxon>Pseudomonadati</taxon>
        <taxon>Bacteroidota</taxon>
        <taxon>Flavobacteriia</taxon>
        <taxon>Flavobacteriales</taxon>
        <taxon>Flavobacteriaceae</taxon>
        <taxon>Algibacter</taxon>
    </lineage>
</organism>